<dbReference type="Proteomes" id="UP001356427">
    <property type="component" value="Unassembled WGS sequence"/>
</dbReference>
<dbReference type="EMBL" id="JAGTTL010000019">
    <property type="protein sequence ID" value="KAK6307684.1"/>
    <property type="molecule type" value="Genomic_DNA"/>
</dbReference>
<dbReference type="AlphaFoldDB" id="A0AAN8QJ33"/>
<protein>
    <submittedName>
        <fullName evidence="1">Uncharacterized protein</fullName>
    </submittedName>
</protein>
<dbReference type="PANTHER" id="PTHR31025:SF29">
    <property type="entry name" value="SI:CH211-196P9.1"/>
    <property type="match status" value="1"/>
</dbReference>
<sequence>MYQTSCHDKFFVVVHSPTAERESSPSTLVTVNEDQCREAISLMKHSSDEETVKQKMKLTFEYRKKMTHDPSKCSTILTKFPRFLDVKGLIEQDFVLLFGEGISAKFLEVWPTTFKQNIIMLNKTLSKATQGAELQELIQMAEYAVDEGADTNADGWDGDLSSILLLLHLIPPSSQGRKRPGKMSASQAEQHLVIFQKAGTSIQEHLDAIDQRRQPYLLAVGTRKRSIHAYFIILDKQVLPCKSTSALGAFDELFKTHFVFGTAYNTMLRNMHTFIQTSVYNIDIVGKSRNCQENP</sequence>
<name>A0AAN8QJ33_9TELE</name>
<evidence type="ECO:0000313" key="1">
    <source>
        <dbReference type="EMBL" id="KAK6307684.1"/>
    </source>
</evidence>
<keyword evidence="2" id="KW-1185">Reference proteome</keyword>
<dbReference type="PANTHER" id="PTHR31025">
    <property type="entry name" value="SI:CH211-196P9.1-RELATED"/>
    <property type="match status" value="1"/>
</dbReference>
<gene>
    <name evidence="1" type="ORF">J4Q44_G00209550</name>
</gene>
<organism evidence="1 2">
    <name type="scientific">Coregonus suidteri</name>
    <dbReference type="NCBI Taxonomy" id="861788"/>
    <lineage>
        <taxon>Eukaryota</taxon>
        <taxon>Metazoa</taxon>
        <taxon>Chordata</taxon>
        <taxon>Craniata</taxon>
        <taxon>Vertebrata</taxon>
        <taxon>Euteleostomi</taxon>
        <taxon>Actinopterygii</taxon>
        <taxon>Neopterygii</taxon>
        <taxon>Teleostei</taxon>
        <taxon>Protacanthopterygii</taxon>
        <taxon>Salmoniformes</taxon>
        <taxon>Salmonidae</taxon>
        <taxon>Coregoninae</taxon>
        <taxon>Coregonus</taxon>
    </lineage>
</organism>
<proteinExistence type="predicted"/>
<comment type="caution">
    <text evidence="1">The sequence shown here is derived from an EMBL/GenBank/DDBJ whole genome shotgun (WGS) entry which is preliminary data.</text>
</comment>
<evidence type="ECO:0000313" key="2">
    <source>
        <dbReference type="Proteomes" id="UP001356427"/>
    </source>
</evidence>
<accession>A0AAN8QJ33</accession>
<reference evidence="1 2" key="1">
    <citation type="submission" date="2021-04" db="EMBL/GenBank/DDBJ databases">
        <authorList>
            <person name="De Guttry C."/>
            <person name="Zahm M."/>
            <person name="Klopp C."/>
            <person name="Cabau C."/>
            <person name="Louis A."/>
            <person name="Berthelot C."/>
            <person name="Parey E."/>
            <person name="Roest Crollius H."/>
            <person name="Montfort J."/>
            <person name="Robinson-Rechavi M."/>
            <person name="Bucao C."/>
            <person name="Bouchez O."/>
            <person name="Gislard M."/>
            <person name="Lluch J."/>
            <person name="Milhes M."/>
            <person name="Lampietro C."/>
            <person name="Lopez Roques C."/>
            <person name="Donnadieu C."/>
            <person name="Braasch I."/>
            <person name="Desvignes T."/>
            <person name="Postlethwait J."/>
            <person name="Bobe J."/>
            <person name="Wedekind C."/>
            <person name="Guiguen Y."/>
        </authorList>
    </citation>
    <scope>NUCLEOTIDE SEQUENCE [LARGE SCALE GENOMIC DNA]</scope>
    <source>
        <strain evidence="1">Cs_M1</strain>
        <tissue evidence="1">Blood</tissue>
    </source>
</reference>